<dbReference type="InterPro" id="IPR036961">
    <property type="entry name" value="Kinesin_motor_dom_sf"/>
</dbReference>
<dbReference type="InterPro" id="IPR027640">
    <property type="entry name" value="Kinesin-like_fam"/>
</dbReference>
<dbReference type="AlphaFoldDB" id="A0ABD1X9I7"/>
<dbReference type="SUPFAM" id="SSF52540">
    <property type="entry name" value="P-loop containing nucleoside triphosphate hydrolases"/>
    <property type="match status" value="1"/>
</dbReference>
<comment type="caution">
    <text evidence="2">Lacks conserved residue(s) required for the propagation of feature annotation.</text>
</comment>
<dbReference type="InterPro" id="IPR027417">
    <property type="entry name" value="P-loop_NTPase"/>
</dbReference>
<accession>A0ABD1X9I7</accession>
<proteinExistence type="inferred from homology"/>
<sequence length="113" mass="12519">MESLDDISGSRHEFHHVLSLAPFRRNGVNVVDLARSERSSQALSVGKRLKAGCHRSRSLPTLGIVIRKLSAIFKNPARTPAANEYGVQGLNIASTPTRDKVRLKSRAMIIFRL</sequence>
<dbReference type="Gene3D" id="3.40.850.10">
    <property type="entry name" value="Kinesin motor domain"/>
    <property type="match status" value="1"/>
</dbReference>
<comment type="caution">
    <text evidence="4">The sequence shown here is derived from an EMBL/GenBank/DDBJ whole genome shotgun (WGS) entry which is preliminary data.</text>
</comment>
<dbReference type="PANTHER" id="PTHR47968">
    <property type="entry name" value="CENTROMERE PROTEIN E"/>
    <property type="match status" value="1"/>
</dbReference>
<dbReference type="PANTHER" id="PTHR47968:SF18">
    <property type="entry name" value="KINESIN-LIKE PROTEIN KIN-7F"/>
    <property type="match status" value="1"/>
</dbReference>
<reference evidence="5" key="1">
    <citation type="submission" date="2024-07" db="EMBL/GenBank/DDBJ databases">
        <title>Two chromosome-level genome assemblies of Korean endemic species Abeliophyllum distichum and Forsythia ovata (Oleaceae).</title>
        <authorList>
            <person name="Jang H."/>
        </authorList>
    </citation>
    <scope>NUCLEOTIDE SEQUENCE [LARGE SCALE GENOMIC DNA]</scope>
</reference>
<keyword evidence="1" id="KW-0505">Motor protein</keyword>
<keyword evidence="5" id="KW-1185">Reference proteome</keyword>
<dbReference type="PROSITE" id="PS50067">
    <property type="entry name" value="KINESIN_MOTOR_2"/>
    <property type="match status" value="1"/>
</dbReference>
<dbReference type="InterPro" id="IPR001752">
    <property type="entry name" value="Kinesin_motor_dom"/>
</dbReference>
<gene>
    <name evidence="4" type="ORF">Fot_03367</name>
</gene>
<organism evidence="4 5">
    <name type="scientific">Forsythia ovata</name>
    <dbReference type="NCBI Taxonomy" id="205694"/>
    <lineage>
        <taxon>Eukaryota</taxon>
        <taxon>Viridiplantae</taxon>
        <taxon>Streptophyta</taxon>
        <taxon>Embryophyta</taxon>
        <taxon>Tracheophyta</taxon>
        <taxon>Spermatophyta</taxon>
        <taxon>Magnoliopsida</taxon>
        <taxon>eudicotyledons</taxon>
        <taxon>Gunneridae</taxon>
        <taxon>Pentapetalae</taxon>
        <taxon>asterids</taxon>
        <taxon>lamiids</taxon>
        <taxon>Lamiales</taxon>
        <taxon>Oleaceae</taxon>
        <taxon>Forsythieae</taxon>
        <taxon>Forsythia</taxon>
    </lineage>
</organism>
<evidence type="ECO:0000256" key="1">
    <source>
        <dbReference type="ARBA" id="ARBA00023175"/>
    </source>
</evidence>
<name>A0ABD1X9I7_9LAMI</name>
<evidence type="ECO:0000259" key="3">
    <source>
        <dbReference type="PROSITE" id="PS50067"/>
    </source>
</evidence>
<comment type="similarity">
    <text evidence="2">Belongs to the TRAFAC class myosin-kinesin ATPase superfamily. Kinesin family.</text>
</comment>
<feature type="domain" description="Kinesin motor" evidence="3">
    <location>
        <begin position="1"/>
        <end position="113"/>
    </location>
</feature>
<evidence type="ECO:0000313" key="4">
    <source>
        <dbReference type="EMBL" id="KAL2558628.1"/>
    </source>
</evidence>
<evidence type="ECO:0000313" key="5">
    <source>
        <dbReference type="Proteomes" id="UP001604277"/>
    </source>
</evidence>
<protein>
    <submittedName>
        <fullName evidence="4">Kinesin-like protein</fullName>
    </submittedName>
</protein>
<dbReference type="EMBL" id="JBFOLJ010000001">
    <property type="protein sequence ID" value="KAL2558628.1"/>
    <property type="molecule type" value="Genomic_DNA"/>
</dbReference>
<evidence type="ECO:0000256" key="2">
    <source>
        <dbReference type="PROSITE-ProRule" id="PRU00283"/>
    </source>
</evidence>
<dbReference type="Proteomes" id="UP001604277">
    <property type="component" value="Unassembled WGS sequence"/>
</dbReference>